<dbReference type="PANTHER" id="PTHR13132:SF29">
    <property type="entry name" value="ALPHA-(1,6)-FUCOSYLTRANSFERASE"/>
    <property type="match status" value="1"/>
</dbReference>
<accession>A0A8H3UNF4</accession>
<gene>
    <name evidence="2" type="ORF">EG328_004234</name>
</gene>
<dbReference type="PROSITE" id="PS51257">
    <property type="entry name" value="PROKAR_LIPOPROTEIN"/>
    <property type="match status" value="1"/>
</dbReference>
<reference evidence="2 3" key="1">
    <citation type="submission" date="2018-12" db="EMBL/GenBank/DDBJ databases">
        <title>Venturia inaequalis Genome Resource.</title>
        <authorList>
            <person name="Lichtner F.J."/>
        </authorList>
    </citation>
    <scope>NUCLEOTIDE SEQUENCE [LARGE SCALE GENOMIC DNA]</scope>
    <source>
        <strain evidence="2 3">120213</strain>
    </source>
</reference>
<protein>
    <submittedName>
        <fullName evidence="2">Uncharacterized protein</fullName>
    </submittedName>
</protein>
<evidence type="ECO:0000313" key="3">
    <source>
        <dbReference type="Proteomes" id="UP000447873"/>
    </source>
</evidence>
<dbReference type="GO" id="GO:0006487">
    <property type="term" value="P:protein N-linked glycosylation"/>
    <property type="evidence" value="ECO:0007669"/>
    <property type="project" value="TreeGrafter"/>
</dbReference>
<feature type="transmembrane region" description="Helical" evidence="1">
    <location>
        <begin position="75"/>
        <end position="93"/>
    </location>
</feature>
<proteinExistence type="predicted"/>
<keyword evidence="1" id="KW-0812">Transmembrane</keyword>
<keyword evidence="1" id="KW-1133">Transmembrane helix</keyword>
<dbReference type="EMBL" id="WNWS01000234">
    <property type="protein sequence ID" value="KAE9973771.1"/>
    <property type="molecule type" value="Genomic_DNA"/>
</dbReference>
<evidence type="ECO:0000256" key="1">
    <source>
        <dbReference type="SAM" id="Phobius"/>
    </source>
</evidence>
<dbReference type="Proteomes" id="UP000447873">
    <property type="component" value="Unassembled WGS sequence"/>
</dbReference>
<dbReference type="AlphaFoldDB" id="A0A8H3UNF4"/>
<evidence type="ECO:0000313" key="2">
    <source>
        <dbReference type="EMBL" id="KAE9973771.1"/>
    </source>
</evidence>
<dbReference type="PANTHER" id="PTHR13132">
    <property type="entry name" value="ALPHA- 1,6 -FUCOSYLTRANSFERASE"/>
    <property type="match status" value="1"/>
</dbReference>
<organism evidence="2 3">
    <name type="scientific">Venturia inaequalis</name>
    <name type="common">Apple scab fungus</name>
    <dbReference type="NCBI Taxonomy" id="5025"/>
    <lineage>
        <taxon>Eukaryota</taxon>
        <taxon>Fungi</taxon>
        <taxon>Dikarya</taxon>
        <taxon>Ascomycota</taxon>
        <taxon>Pezizomycotina</taxon>
        <taxon>Dothideomycetes</taxon>
        <taxon>Pleosporomycetidae</taxon>
        <taxon>Venturiales</taxon>
        <taxon>Venturiaceae</taxon>
        <taxon>Venturia</taxon>
    </lineage>
</organism>
<name>A0A8H3UNF4_VENIN</name>
<sequence length="664" mass="73146">MKHSYRAANLSVSSTTSASSTSSSACLSPGVSPRKGLLVSPSDYLLSPSPPLSPGLPSLIPRHGKKVQTSTRSKLRSVVMIFGAVLILTWLGTRTAFVIRSPSALRNGDYEIVSGDDLPDEPSAVIVSDSKGRKKWTVSIPPHHAFPLLPSQYYDICKQTGQIQEELALGAGKKWKHGTGYYKHDPSFVDVKDAQERGLIPNADKHGKIGDVEISDDPIAGRRPCEKSLTFVMETSDAGMGNTLMGMWTAYGLAKKEGRVFFVDDTRWPYGNYTDYFAPPPLPNCLPPPVTERLPCPHSARHLVVSAATFPFTFGPAFNTEFIDKRKPETHQEERVYQLMRVGYEKLFHLADDGDSHYALERTGVKFAEVRDKGGMNVGLQVRRGDLHPWELQYSKDYLPLTRYMDEVRDILISKYEHDDDEEHGEEKVEVEGDTANGKIHNIPHKPKSTTLAKRNLKEKRGSETPNGTGLLPRHGAPGFMASQLFLASDDPDVYSSPEVSRATRAQDRIALASKSQLEAASGGKKNQWIDEIHGWEGGFYRDQFFGLGMDDSLRFLHLGKWKASGAESEGHKGAGVMLEDENPDFLDPPTDAAMNVRRLVGRAYLLDLAVLGQSDAVVCAVSAAGCRILGVMMGWEKAVLKGLWRNVDAGAAGWRGLVVDLRD</sequence>
<keyword evidence="1" id="KW-0472">Membrane</keyword>
<dbReference type="GO" id="GO:0046921">
    <property type="term" value="F:alpha-(1-&gt;6)-fucosyltransferase activity"/>
    <property type="evidence" value="ECO:0007669"/>
    <property type="project" value="TreeGrafter"/>
</dbReference>
<comment type="caution">
    <text evidence="2">The sequence shown here is derived from an EMBL/GenBank/DDBJ whole genome shotgun (WGS) entry which is preliminary data.</text>
</comment>